<dbReference type="AlphaFoldDB" id="A0A9D1T0Q1"/>
<evidence type="ECO:0000259" key="1">
    <source>
        <dbReference type="Pfam" id="PF13439"/>
    </source>
</evidence>
<evidence type="ECO:0000313" key="3">
    <source>
        <dbReference type="Proteomes" id="UP000886812"/>
    </source>
</evidence>
<accession>A0A9D1T0Q1</accession>
<dbReference type="Pfam" id="PF13439">
    <property type="entry name" value="Glyco_transf_4"/>
    <property type="match status" value="1"/>
</dbReference>
<dbReference type="EMBL" id="DVOG01000066">
    <property type="protein sequence ID" value="HIV04013.1"/>
    <property type="molecule type" value="Genomic_DNA"/>
</dbReference>
<dbReference type="Proteomes" id="UP000886812">
    <property type="component" value="Unassembled WGS sequence"/>
</dbReference>
<name>A0A9D1T0Q1_9BACT</name>
<feature type="domain" description="Glycosyltransferase subfamily 4-like N-terminal" evidence="1">
    <location>
        <begin position="17"/>
        <end position="178"/>
    </location>
</feature>
<proteinExistence type="predicted"/>
<reference evidence="2" key="2">
    <citation type="journal article" date="2021" name="PeerJ">
        <title>Extensive microbial diversity within the chicken gut microbiome revealed by metagenomics and culture.</title>
        <authorList>
            <person name="Gilroy R."/>
            <person name="Ravi A."/>
            <person name="Getino M."/>
            <person name="Pursley I."/>
            <person name="Horton D.L."/>
            <person name="Alikhan N.F."/>
            <person name="Baker D."/>
            <person name="Gharbi K."/>
            <person name="Hall N."/>
            <person name="Watson M."/>
            <person name="Adriaenssens E.M."/>
            <person name="Foster-Nyarko E."/>
            <person name="Jarju S."/>
            <person name="Secka A."/>
            <person name="Antonio M."/>
            <person name="Oren A."/>
            <person name="Chaudhuri R.R."/>
            <person name="La Ragione R."/>
            <person name="Hildebrand F."/>
            <person name="Pallen M.J."/>
        </authorList>
    </citation>
    <scope>NUCLEOTIDE SEQUENCE</scope>
    <source>
        <strain evidence="2">10669</strain>
    </source>
</reference>
<reference evidence="2" key="1">
    <citation type="submission" date="2020-10" db="EMBL/GenBank/DDBJ databases">
        <authorList>
            <person name="Gilroy R."/>
        </authorList>
    </citation>
    <scope>NUCLEOTIDE SEQUENCE</scope>
    <source>
        <strain evidence="2">10669</strain>
    </source>
</reference>
<dbReference type="InterPro" id="IPR028098">
    <property type="entry name" value="Glyco_trans_4-like_N"/>
</dbReference>
<gene>
    <name evidence="2" type="ORF">IAC75_02545</name>
</gene>
<dbReference type="Gene3D" id="3.40.50.2000">
    <property type="entry name" value="Glycogen Phosphorylase B"/>
    <property type="match status" value="2"/>
</dbReference>
<organism evidence="2 3">
    <name type="scientific">Candidatus Spyradosoma merdigallinarum</name>
    <dbReference type="NCBI Taxonomy" id="2840950"/>
    <lineage>
        <taxon>Bacteria</taxon>
        <taxon>Pseudomonadati</taxon>
        <taxon>Verrucomicrobiota</taxon>
        <taxon>Opitutia</taxon>
        <taxon>Opitutia incertae sedis</taxon>
        <taxon>Candidatus Spyradosoma</taxon>
    </lineage>
</organism>
<comment type="caution">
    <text evidence="2">The sequence shown here is derived from an EMBL/GenBank/DDBJ whole genome shotgun (WGS) entry which is preliminary data.</text>
</comment>
<dbReference type="SUPFAM" id="SSF53756">
    <property type="entry name" value="UDP-Glycosyltransferase/glycogen phosphorylase"/>
    <property type="match status" value="1"/>
</dbReference>
<protein>
    <submittedName>
        <fullName evidence="2">Glycosyltransferase</fullName>
    </submittedName>
</protein>
<sequence length="236" mass="26209">MPTPGINFIFHTIARAGGMERAVVDMICGFARKGIRVRGIAMRTDASVFPPDLLERIELVRVPARFPYALSQRFANWDFENRAARFCREGWKTISASRVPVPVDMAISGGTHLAHLVKKGKAHPSFTDRLVMNHERSFYSQARVCVAHSLMTRDEILALDVAAPEKVVCLFPPVDTTRFNLGTRAYRERIRSSWGVSEKDFVLLFPSNNHELKGADLILSALDALDDSGAVLAVAS</sequence>
<dbReference type="GO" id="GO:0016757">
    <property type="term" value="F:glycosyltransferase activity"/>
    <property type="evidence" value="ECO:0007669"/>
    <property type="project" value="UniProtKB-ARBA"/>
</dbReference>
<evidence type="ECO:0000313" key="2">
    <source>
        <dbReference type="EMBL" id="HIV04013.1"/>
    </source>
</evidence>
<feature type="non-terminal residue" evidence="2">
    <location>
        <position position="236"/>
    </location>
</feature>